<feature type="signal peptide" evidence="1">
    <location>
        <begin position="1"/>
        <end position="23"/>
    </location>
</feature>
<dbReference type="GO" id="GO:0009055">
    <property type="term" value="F:electron transfer activity"/>
    <property type="evidence" value="ECO:0007669"/>
    <property type="project" value="InterPro"/>
</dbReference>
<feature type="chain" id="PRO_5015567833" description="Cytochrome C" evidence="1">
    <location>
        <begin position="24"/>
        <end position="186"/>
    </location>
</feature>
<organism evidence="2 3">
    <name type="scientific">Aliarcobacter cryaerophilus</name>
    <dbReference type="NCBI Taxonomy" id="28198"/>
    <lineage>
        <taxon>Bacteria</taxon>
        <taxon>Pseudomonadati</taxon>
        <taxon>Campylobacterota</taxon>
        <taxon>Epsilonproteobacteria</taxon>
        <taxon>Campylobacterales</taxon>
        <taxon>Arcobacteraceae</taxon>
        <taxon>Aliarcobacter</taxon>
    </lineage>
</organism>
<dbReference type="SUPFAM" id="SSF46626">
    <property type="entry name" value="Cytochrome c"/>
    <property type="match status" value="1"/>
</dbReference>
<gene>
    <name evidence="2" type="ORF">CJ673_11095</name>
</gene>
<dbReference type="Gene3D" id="1.10.760.10">
    <property type="entry name" value="Cytochrome c-like domain"/>
    <property type="match status" value="1"/>
</dbReference>
<evidence type="ECO:0008006" key="4">
    <source>
        <dbReference type="Google" id="ProtNLM"/>
    </source>
</evidence>
<dbReference type="GO" id="GO:0020037">
    <property type="term" value="F:heme binding"/>
    <property type="evidence" value="ECO:0007669"/>
    <property type="project" value="InterPro"/>
</dbReference>
<evidence type="ECO:0000313" key="3">
    <source>
        <dbReference type="Proteomes" id="UP000238281"/>
    </source>
</evidence>
<dbReference type="EMBL" id="NXGE01000016">
    <property type="protein sequence ID" value="PRM92162.1"/>
    <property type="molecule type" value="Genomic_DNA"/>
</dbReference>
<name>A0A2S9T007_9BACT</name>
<dbReference type="AlphaFoldDB" id="A0A2S9T007"/>
<dbReference type="InterPro" id="IPR036909">
    <property type="entry name" value="Cyt_c-like_dom_sf"/>
</dbReference>
<dbReference type="Proteomes" id="UP000238281">
    <property type="component" value="Unassembled WGS sequence"/>
</dbReference>
<evidence type="ECO:0000313" key="2">
    <source>
        <dbReference type="EMBL" id="PRM92162.1"/>
    </source>
</evidence>
<reference evidence="2 3" key="1">
    <citation type="submission" date="2017-09" db="EMBL/GenBank/DDBJ databases">
        <title>Reassesment of A. cryaerophilus.</title>
        <authorList>
            <person name="Perez-Cataluna A."/>
            <person name="Collado L."/>
            <person name="Salgado O."/>
            <person name="Lefinanco V."/>
            <person name="Figueras M.J."/>
        </authorList>
    </citation>
    <scope>NUCLEOTIDE SEQUENCE [LARGE SCALE GENOMIC DNA]</scope>
    <source>
        <strain evidence="2 3">LMG 10210</strain>
    </source>
</reference>
<comment type="caution">
    <text evidence="2">The sequence shown here is derived from an EMBL/GenBank/DDBJ whole genome shotgun (WGS) entry which is preliminary data.</text>
</comment>
<accession>A0A2S9T007</accession>
<proteinExistence type="predicted"/>
<keyword evidence="1" id="KW-0732">Signal</keyword>
<dbReference type="RefSeq" id="WP_105916218.1">
    <property type="nucleotide sequence ID" value="NZ_JAMXDR010000008.1"/>
</dbReference>
<protein>
    <recommendedName>
        <fullName evidence="4">Cytochrome C</fullName>
    </recommendedName>
</protein>
<evidence type="ECO:0000256" key="1">
    <source>
        <dbReference type="SAM" id="SignalP"/>
    </source>
</evidence>
<sequence length="186" mass="20918">MKTLKNIVASAIVLLVLQAQVNANELQYVFQDTKIKSESDKVANIFLGVPATIKKDLGDKVLISVNGFIDGKDIYSNDAKELLIATLEDGFTPITKQNNEVELVGTIDKKLLVKNPVDVWEEHEEFYFDMCTQCHGAQNVKHHTMIEWEALFGAMKDFAQLDEEESSYLLRYLKSNSSNGLSKESN</sequence>